<reference evidence="1" key="1">
    <citation type="submission" date="2021-09" db="EMBL/GenBank/DDBJ databases">
        <authorList>
            <person name="Martin H S."/>
        </authorList>
    </citation>
    <scope>NUCLEOTIDE SEQUENCE</scope>
</reference>
<dbReference type="Proteomes" id="UP000789524">
    <property type="component" value="Unassembled WGS sequence"/>
</dbReference>
<accession>A0A8J2QND6</accession>
<comment type="caution">
    <text evidence="1">The sequence shown here is derived from an EMBL/GenBank/DDBJ whole genome shotgun (WGS) entry which is preliminary data.</text>
</comment>
<evidence type="ECO:0000313" key="1">
    <source>
        <dbReference type="EMBL" id="CAG9566464.1"/>
    </source>
</evidence>
<dbReference type="EMBL" id="CAKASE010000057">
    <property type="protein sequence ID" value="CAG9566464.1"/>
    <property type="molecule type" value="Genomic_DNA"/>
</dbReference>
<protein>
    <submittedName>
        <fullName evidence="1">(African queen) hypothetical protein</fullName>
    </submittedName>
</protein>
<gene>
    <name evidence="1" type="ORF">DCHRY22_LOCUS7101</name>
</gene>
<sequence length="70" mass="7931">MATRGVIEEQSQYTGWLERGWARAMRTSRGDKSRTACDGRENILAGAIAPNNARVTWTLRLFVALCNIRY</sequence>
<dbReference type="AlphaFoldDB" id="A0A8J2QND6"/>
<proteinExistence type="predicted"/>
<evidence type="ECO:0000313" key="2">
    <source>
        <dbReference type="Proteomes" id="UP000789524"/>
    </source>
</evidence>
<organism evidence="1 2">
    <name type="scientific">Danaus chrysippus</name>
    <name type="common">African queen</name>
    <dbReference type="NCBI Taxonomy" id="151541"/>
    <lineage>
        <taxon>Eukaryota</taxon>
        <taxon>Metazoa</taxon>
        <taxon>Ecdysozoa</taxon>
        <taxon>Arthropoda</taxon>
        <taxon>Hexapoda</taxon>
        <taxon>Insecta</taxon>
        <taxon>Pterygota</taxon>
        <taxon>Neoptera</taxon>
        <taxon>Endopterygota</taxon>
        <taxon>Lepidoptera</taxon>
        <taxon>Glossata</taxon>
        <taxon>Ditrysia</taxon>
        <taxon>Papilionoidea</taxon>
        <taxon>Nymphalidae</taxon>
        <taxon>Danainae</taxon>
        <taxon>Danaini</taxon>
        <taxon>Danaina</taxon>
        <taxon>Danaus</taxon>
        <taxon>Anosia</taxon>
    </lineage>
</organism>
<keyword evidence="2" id="KW-1185">Reference proteome</keyword>
<name>A0A8J2QND6_9NEOP</name>